<feature type="region of interest" description="Disordered" evidence="1">
    <location>
        <begin position="1"/>
        <end position="56"/>
    </location>
</feature>
<sequence>MDSWPPGPPDLAAFFAMGGPPQRPGPPGPYGEGPPPRPGPPTFFRLGPPPAGAAPKVKKGDVRAAALALLTEGPRNGYQIIQEISERSHGIWRPSPGSVYPALQQLEDEGLVRAEEDGGRRTYRLTDQGRAHVADNREALAEPWAAVAGSVTEEMVDLQTLFGQVGMALRQVAEAGTHAQHEHARRILAETRRSLYRLLAEDPEGDD</sequence>
<comment type="caution">
    <text evidence="3">The sequence shown here is derived from an EMBL/GenBank/DDBJ whole genome shotgun (WGS) entry which is preliminary data.</text>
</comment>
<accession>A0A543BT52</accession>
<dbReference type="OrthoDB" id="1683430at2"/>
<feature type="domain" description="Transcription regulator PadR N-terminal" evidence="2">
    <location>
        <begin position="67"/>
        <end position="134"/>
    </location>
</feature>
<gene>
    <name evidence="3" type="ORF">FB559_8613</name>
</gene>
<organism evidence="3 4">
    <name type="scientific">Actinoallomurus bryophytorum</name>
    <dbReference type="NCBI Taxonomy" id="1490222"/>
    <lineage>
        <taxon>Bacteria</taxon>
        <taxon>Bacillati</taxon>
        <taxon>Actinomycetota</taxon>
        <taxon>Actinomycetes</taxon>
        <taxon>Streptosporangiales</taxon>
        <taxon>Thermomonosporaceae</taxon>
        <taxon>Actinoallomurus</taxon>
    </lineage>
</organism>
<evidence type="ECO:0000313" key="4">
    <source>
        <dbReference type="Proteomes" id="UP000316096"/>
    </source>
</evidence>
<dbReference type="InterPro" id="IPR011991">
    <property type="entry name" value="ArsR-like_HTH"/>
</dbReference>
<dbReference type="Proteomes" id="UP000316096">
    <property type="component" value="Unassembled WGS sequence"/>
</dbReference>
<dbReference type="Pfam" id="PF03551">
    <property type="entry name" value="PadR"/>
    <property type="match status" value="1"/>
</dbReference>
<dbReference type="Gene3D" id="1.10.10.10">
    <property type="entry name" value="Winged helix-like DNA-binding domain superfamily/Winged helix DNA-binding domain"/>
    <property type="match status" value="1"/>
</dbReference>
<keyword evidence="4" id="KW-1185">Reference proteome</keyword>
<keyword evidence="3" id="KW-0238">DNA-binding</keyword>
<evidence type="ECO:0000313" key="3">
    <source>
        <dbReference type="EMBL" id="TQL88001.1"/>
    </source>
</evidence>
<dbReference type="EMBL" id="VFOZ01000003">
    <property type="protein sequence ID" value="TQL88001.1"/>
    <property type="molecule type" value="Genomic_DNA"/>
</dbReference>
<dbReference type="PANTHER" id="PTHR43252">
    <property type="entry name" value="TRANSCRIPTIONAL REGULATOR YQJI"/>
    <property type="match status" value="1"/>
</dbReference>
<evidence type="ECO:0000259" key="2">
    <source>
        <dbReference type="Pfam" id="PF03551"/>
    </source>
</evidence>
<dbReference type="AlphaFoldDB" id="A0A543BT52"/>
<protein>
    <submittedName>
        <fullName evidence="3">DNA-binding PadR family transcriptional regulator</fullName>
    </submittedName>
</protein>
<dbReference type="CDD" id="cd00090">
    <property type="entry name" value="HTH_ARSR"/>
    <property type="match status" value="1"/>
</dbReference>
<dbReference type="PANTHER" id="PTHR43252:SF2">
    <property type="entry name" value="TRANSCRIPTION REGULATOR, PADR-LIKE FAMILY"/>
    <property type="match status" value="1"/>
</dbReference>
<dbReference type="InterPro" id="IPR036390">
    <property type="entry name" value="WH_DNA-bd_sf"/>
</dbReference>
<name>A0A543BT52_9ACTN</name>
<feature type="compositionally biased region" description="Pro residues" evidence="1">
    <location>
        <begin position="21"/>
        <end position="52"/>
    </location>
</feature>
<dbReference type="InterPro" id="IPR005149">
    <property type="entry name" value="Tscrpt_reg_PadR_N"/>
</dbReference>
<reference evidence="3 4" key="1">
    <citation type="submission" date="2019-06" db="EMBL/GenBank/DDBJ databases">
        <title>Sequencing the genomes of 1000 actinobacteria strains.</title>
        <authorList>
            <person name="Klenk H.-P."/>
        </authorList>
    </citation>
    <scope>NUCLEOTIDE SEQUENCE [LARGE SCALE GENOMIC DNA]</scope>
    <source>
        <strain evidence="3 4">DSM 102200</strain>
    </source>
</reference>
<dbReference type="RefSeq" id="WP_141963697.1">
    <property type="nucleotide sequence ID" value="NZ_VFOZ01000003.1"/>
</dbReference>
<dbReference type="InterPro" id="IPR036388">
    <property type="entry name" value="WH-like_DNA-bd_sf"/>
</dbReference>
<dbReference type="SUPFAM" id="SSF46785">
    <property type="entry name" value="Winged helix' DNA-binding domain"/>
    <property type="match status" value="1"/>
</dbReference>
<dbReference type="GO" id="GO:0003677">
    <property type="term" value="F:DNA binding"/>
    <property type="evidence" value="ECO:0007669"/>
    <property type="project" value="UniProtKB-KW"/>
</dbReference>
<evidence type="ECO:0000256" key="1">
    <source>
        <dbReference type="SAM" id="MobiDB-lite"/>
    </source>
</evidence>
<proteinExistence type="predicted"/>